<accession>F8L5W4</accession>
<name>F8L5W4_SIMNZ</name>
<gene>
    <name evidence="1" type="ordered locus">SNE_A02290</name>
</gene>
<reference key="1">
    <citation type="journal article" date="2011" name="Mol. Biol. Evol.">
        <title>Unity in variety -- the pan-genome of the Chlamydiae.</title>
        <authorList>
            <person name="Collingro A."/>
            <person name="Tischler P."/>
            <person name="Weinmaier T."/>
            <person name="Penz T."/>
            <person name="Heinz E."/>
            <person name="Brunham R.C."/>
            <person name="Read T.D."/>
            <person name="Bavoil P.M."/>
            <person name="Sachse K."/>
            <person name="Kahane S."/>
            <person name="Friedman M.G."/>
            <person name="Rattei T."/>
            <person name="Myers G.S.A."/>
            <person name="Horn M."/>
        </authorList>
    </citation>
    <scope>NUCLEOTIDE SEQUENCE</scope>
    <source>
        <strain>Z</strain>
    </source>
</reference>
<protein>
    <submittedName>
        <fullName evidence="1">Uncharacterized protein</fullName>
    </submittedName>
</protein>
<keyword evidence="2" id="KW-1185">Reference proteome</keyword>
<proteinExistence type="predicted"/>
<organism evidence="1 2">
    <name type="scientific">Simkania negevensis (strain ATCC VR-1471 / DSM 27360 / Z)</name>
    <dbReference type="NCBI Taxonomy" id="331113"/>
    <lineage>
        <taxon>Bacteria</taxon>
        <taxon>Pseudomonadati</taxon>
        <taxon>Chlamydiota</taxon>
        <taxon>Chlamydiia</taxon>
        <taxon>Parachlamydiales</taxon>
        <taxon>Simkaniaceae</taxon>
        <taxon>Simkania</taxon>
    </lineage>
</organism>
<dbReference type="KEGG" id="sng:SNE_A02290"/>
<dbReference type="HOGENOM" id="CLU_2652494_0_0_0"/>
<reference evidence="1 2" key="2">
    <citation type="journal article" date="2011" name="Mol. Biol. Evol.">
        <title>Unity in variety--the pan-genome of the Chlamydiae.</title>
        <authorList>
            <person name="Collingro A."/>
            <person name="Tischler P."/>
            <person name="Weinmaier T."/>
            <person name="Penz T."/>
            <person name="Heinz E."/>
            <person name="Brunham R.C."/>
            <person name="Read T.D."/>
            <person name="Bavoil P.M."/>
            <person name="Sachse K."/>
            <person name="Kahane S."/>
            <person name="Friedman M.G."/>
            <person name="Rattei T."/>
            <person name="Myers G.S."/>
            <person name="Horn M."/>
        </authorList>
    </citation>
    <scope>NUCLEOTIDE SEQUENCE [LARGE SCALE GENOMIC DNA]</scope>
    <source>
        <strain evidence="2">ATCC VR-1471 / Z</strain>
    </source>
</reference>
<dbReference type="RefSeq" id="WP_013942573.1">
    <property type="nucleotide sequence ID" value="NC_015713.1"/>
</dbReference>
<evidence type="ECO:0000313" key="1">
    <source>
        <dbReference type="EMBL" id="CCB88106.1"/>
    </source>
</evidence>
<dbReference type="AlphaFoldDB" id="F8L5W4"/>
<sequence length="76" mass="9055">MKKSGLDELEALNLDWKVGHHLLTLSILTDCDFINSEGEVFQIEKRSQYFNMKKRIFENLDTNSPFTFQYNYGYLR</sequence>
<dbReference type="Proteomes" id="UP000000496">
    <property type="component" value="Chromosome gsn.131"/>
</dbReference>
<dbReference type="EMBL" id="FR872582">
    <property type="protein sequence ID" value="CCB88106.1"/>
    <property type="molecule type" value="Genomic_DNA"/>
</dbReference>
<dbReference type="STRING" id="331113.SNE_A02290"/>
<evidence type="ECO:0000313" key="2">
    <source>
        <dbReference type="Proteomes" id="UP000000496"/>
    </source>
</evidence>